<comment type="caution">
    <text evidence="1">The sequence shown here is derived from an EMBL/GenBank/DDBJ whole genome shotgun (WGS) entry which is preliminary data.</text>
</comment>
<sequence length="68" mass="7918">MLPCFLDVVIDMSKTKAKKKNSQLIVRINDEERARFVSLCEELDTSAAREVRRFIRGFIKEQEKQSGD</sequence>
<accession>L0W9V8</accession>
<proteinExistence type="predicted"/>
<dbReference type="AlphaFoldDB" id="L0W9V8"/>
<organism evidence="1 2">
    <name type="scientific">Alcanivorax hongdengensis A-11-3</name>
    <dbReference type="NCBI Taxonomy" id="1177179"/>
    <lineage>
        <taxon>Bacteria</taxon>
        <taxon>Pseudomonadati</taxon>
        <taxon>Pseudomonadota</taxon>
        <taxon>Gammaproteobacteria</taxon>
        <taxon>Oceanospirillales</taxon>
        <taxon>Alcanivoracaceae</taxon>
        <taxon>Alcanivorax</taxon>
    </lineage>
</organism>
<keyword evidence="2" id="KW-1185">Reference proteome</keyword>
<dbReference type="EMBL" id="AMRJ01000024">
    <property type="protein sequence ID" value="EKF73533.1"/>
    <property type="molecule type" value="Genomic_DNA"/>
</dbReference>
<dbReference type="STRING" id="1177179.A11A3_13385"/>
<dbReference type="Proteomes" id="UP000010164">
    <property type="component" value="Unassembled WGS sequence"/>
</dbReference>
<protein>
    <submittedName>
        <fullName evidence="1">Uncharacterized protein</fullName>
    </submittedName>
</protein>
<gene>
    <name evidence="1" type="ORF">A11A3_13385</name>
</gene>
<evidence type="ECO:0000313" key="2">
    <source>
        <dbReference type="Proteomes" id="UP000010164"/>
    </source>
</evidence>
<dbReference type="eggNOG" id="ENOG50339TK">
    <property type="taxonomic scope" value="Bacteria"/>
</dbReference>
<evidence type="ECO:0000313" key="1">
    <source>
        <dbReference type="EMBL" id="EKF73533.1"/>
    </source>
</evidence>
<reference evidence="1 2" key="1">
    <citation type="journal article" date="2012" name="J. Bacteriol.">
        <title>Genome Sequence of the Alkane-Degrading Bacterium Alcanivorax hongdengensis Type Strain A-11-3.</title>
        <authorList>
            <person name="Lai Q."/>
            <person name="Shao Z."/>
        </authorList>
    </citation>
    <scope>NUCLEOTIDE SEQUENCE [LARGE SCALE GENOMIC DNA]</scope>
    <source>
        <strain evidence="1 2">A-11-3</strain>
    </source>
</reference>
<dbReference type="PATRIC" id="fig|1177179.3.peg.2660"/>
<name>L0W9V8_9GAMM</name>